<accession>A0A7W7SCZ3</accession>
<protein>
    <submittedName>
        <fullName evidence="3">Tfp pilus assembly protein PilP</fullName>
    </submittedName>
</protein>
<reference evidence="3 4" key="1">
    <citation type="submission" date="2020-08" db="EMBL/GenBank/DDBJ databases">
        <title>Sequencing the genomes of 1000 actinobacteria strains.</title>
        <authorList>
            <person name="Klenk H.-P."/>
        </authorList>
    </citation>
    <scope>NUCLEOTIDE SEQUENCE [LARGE SCALE GENOMIC DNA]</scope>
    <source>
        <strain evidence="3 4">DSM 44786</strain>
    </source>
</reference>
<organism evidence="3 4">
    <name type="scientific">Kitasatospora gansuensis</name>
    <dbReference type="NCBI Taxonomy" id="258050"/>
    <lineage>
        <taxon>Bacteria</taxon>
        <taxon>Bacillati</taxon>
        <taxon>Actinomycetota</taxon>
        <taxon>Actinomycetes</taxon>
        <taxon>Kitasatosporales</taxon>
        <taxon>Streptomycetaceae</taxon>
        <taxon>Kitasatospora</taxon>
    </lineage>
</organism>
<dbReference type="AlphaFoldDB" id="A0A7W7SCZ3"/>
<comment type="caution">
    <text evidence="3">The sequence shown here is derived from an EMBL/GenBank/DDBJ whole genome shotgun (WGS) entry which is preliminary data.</text>
</comment>
<name>A0A7W7SCZ3_9ACTN</name>
<dbReference type="PROSITE" id="PS51257">
    <property type="entry name" value="PROKAR_LIPOPROTEIN"/>
    <property type="match status" value="1"/>
</dbReference>
<dbReference type="Proteomes" id="UP000573327">
    <property type="component" value="Unassembled WGS sequence"/>
</dbReference>
<feature type="signal peptide" evidence="2">
    <location>
        <begin position="1"/>
        <end position="20"/>
    </location>
</feature>
<sequence length="82" mass="8123">MNIRRGVVASGAVLALLLTAAGCSSSSDDDCDNWSAGSVAAPGSAVQAQLLAKSSKGSKSSKKAKSHKGSKHKSSGGDDCDD</sequence>
<feature type="compositionally biased region" description="Basic residues" evidence="1">
    <location>
        <begin position="59"/>
        <end position="74"/>
    </location>
</feature>
<feature type="region of interest" description="Disordered" evidence="1">
    <location>
        <begin position="50"/>
        <end position="82"/>
    </location>
</feature>
<dbReference type="EMBL" id="JACHJR010000001">
    <property type="protein sequence ID" value="MBB4948198.1"/>
    <property type="molecule type" value="Genomic_DNA"/>
</dbReference>
<evidence type="ECO:0000256" key="2">
    <source>
        <dbReference type="SAM" id="SignalP"/>
    </source>
</evidence>
<dbReference type="RefSeq" id="WP_184917336.1">
    <property type="nucleotide sequence ID" value="NZ_JACHJR010000001.1"/>
</dbReference>
<keyword evidence="4" id="KW-1185">Reference proteome</keyword>
<evidence type="ECO:0000256" key="1">
    <source>
        <dbReference type="SAM" id="MobiDB-lite"/>
    </source>
</evidence>
<evidence type="ECO:0000313" key="3">
    <source>
        <dbReference type="EMBL" id="MBB4948198.1"/>
    </source>
</evidence>
<keyword evidence="2" id="KW-0732">Signal</keyword>
<gene>
    <name evidence="3" type="ORF">F4556_003733</name>
</gene>
<proteinExistence type="predicted"/>
<feature type="chain" id="PRO_5039585643" evidence="2">
    <location>
        <begin position="21"/>
        <end position="82"/>
    </location>
</feature>
<evidence type="ECO:0000313" key="4">
    <source>
        <dbReference type="Proteomes" id="UP000573327"/>
    </source>
</evidence>